<dbReference type="Gene3D" id="3.50.50.60">
    <property type="entry name" value="FAD/NAD(P)-binding domain"/>
    <property type="match status" value="2"/>
</dbReference>
<comment type="caution">
    <text evidence="2">The sequence shown here is derived from an EMBL/GenBank/DDBJ whole genome shotgun (WGS) entry which is preliminary data.</text>
</comment>
<protein>
    <recommendedName>
        <fullName evidence="1">Styrene monooxygenase StyA putative substrate binding domain-containing protein</fullName>
    </recommendedName>
</protein>
<dbReference type="PRINTS" id="PR00420">
    <property type="entry name" value="RNGMNOXGNASE"/>
</dbReference>
<accession>A0ABN3VM97</accession>
<dbReference type="RefSeq" id="WP_344684206.1">
    <property type="nucleotide sequence ID" value="NZ_BAAAUX010000023.1"/>
</dbReference>
<dbReference type="Proteomes" id="UP001500979">
    <property type="component" value="Unassembled WGS sequence"/>
</dbReference>
<dbReference type="EMBL" id="BAAAUX010000023">
    <property type="protein sequence ID" value="GAA2810970.1"/>
    <property type="molecule type" value="Genomic_DNA"/>
</dbReference>
<gene>
    <name evidence="2" type="ORF">GCM10010470_52880</name>
</gene>
<dbReference type="Pfam" id="PF17885">
    <property type="entry name" value="Smoa_sbd"/>
    <property type="match status" value="1"/>
</dbReference>
<dbReference type="InterPro" id="IPR041654">
    <property type="entry name" value="StyA_sbd"/>
</dbReference>
<reference evidence="2 3" key="1">
    <citation type="journal article" date="2019" name="Int. J. Syst. Evol. Microbiol.">
        <title>The Global Catalogue of Microorganisms (GCM) 10K type strain sequencing project: providing services to taxonomists for standard genome sequencing and annotation.</title>
        <authorList>
            <consortium name="The Broad Institute Genomics Platform"/>
            <consortium name="The Broad Institute Genome Sequencing Center for Infectious Disease"/>
            <person name="Wu L."/>
            <person name="Ma J."/>
        </authorList>
    </citation>
    <scope>NUCLEOTIDE SEQUENCE [LARGE SCALE GENOMIC DNA]</scope>
    <source>
        <strain evidence="2 3">JCM 9383</strain>
    </source>
</reference>
<evidence type="ECO:0000313" key="2">
    <source>
        <dbReference type="EMBL" id="GAA2810970.1"/>
    </source>
</evidence>
<proteinExistence type="predicted"/>
<dbReference type="Gene3D" id="3.30.9.40">
    <property type="match status" value="1"/>
</dbReference>
<dbReference type="Gene3D" id="6.10.250.650">
    <property type="match status" value="1"/>
</dbReference>
<dbReference type="SUPFAM" id="SSF51905">
    <property type="entry name" value="FAD/NAD(P)-binding domain"/>
    <property type="match status" value="1"/>
</dbReference>
<keyword evidence="3" id="KW-1185">Reference proteome</keyword>
<organism evidence="2 3">
    <name type="scientific">Saccharopolyspora taberi</name>
    <dbReference type="NCBI Taxonomy" id="60895"/>
    <lineage>
        <taxon>Bacteria</taxon>
        <taxon>Bacillati</taxon>
        <taxon>Actinomycetota</taxon>
        <taxon>Actinomycetes</taxon>
        <taxon>Pseudonocardiales</taxon>
        <taxon>Pseudonocardiaceae</taxon>
        <taxon>Saccharopolyspora</taxon>
    </lineage>
</organism>
<evidence type="ECO:0000259" key="1">
    <source>
        <dbReference type="Pfam" id="PF17885"/>
    </source>
</evidence>
<dbReference type="InterPro" id="IPR036188">
    <property type="entry name" value="FAD/NAD-bd_sf"/>
</dbReference>
<name>A0ABN3VM97_9PSEU</name>
<evidence type="ECO:0000313" key="3">
    <source>
        <dbReference type="Proteomes" id="UP001500979"/>
    </source>
</evidence>
<feature type="domain" description="Styrene monooxygenase StyA putative substrate binding" evidence="1">
    <location>
        <begin position="143"/>
        <end position="251"/>
    </location>
</feature>
<sequence length="405" mass="45009">MTNIGIVGGGVAGLHLGLYLRKHDVPVTIYSDKTVEQLGTGRLPNTVAHQNTTIRREQELGISHWDLDEYGYTAHHHHIAGDPPLRFTPHASGPARALDYRIYLPRLVEDFVARGGNFETRQVQPATIVSLSEQHDLVVVGTGKAGLSNMFGRRTDASPFDVPQRKLSAGLYHGVARPDPTGMTMSVSPEGELLELPMHSFDGPVTTLLFEIKPGGDMEELAHLRYEDDPAAFEKAVLSKLEKYHPTVFARVNPSEFSLTRPEDIVQGALVPGVREDYVRLPNGRYALSVGDAHTTVDPMIGQGANLASYSAFVIGESIVEDLGFDERFCVKVARKRAHRVLSTVQWGNFMLRREPPAHQIRLFQRMATDQALADEFIDFFNQPERLWDVLSTPERTDAFLAAHD</sequence>